<dbReference type="OrthoDB" id="8302105at2"/>
<evidence type="ECO:0000313" key="1">
    <source>
        <dbReference type="EMBL" id="KAA3525954.1"/>
    </source>
</evidence>
<evidence type="ECO:0000313" key="2">
    <source>
        <dbReference type="Proteomes" id="UP000436911"/>
    </source>
</evidence>
<dbReference type="AlphaFoldDB" id="A0A368NGG6"/>
<sequence>MIPDERKREFEAAIRRDIPRNMLVEVRTLFPRAAEQADVAVSTSHKAVTDGLPLSRYRQSRSVGLMRYNIIDEAFEQILARNGAEFVKSVPVEYTPDEVKLAPVHLTTGVLGHTMVGFASHRELIDTPVKNATRRALCYQNRGLLPDFFHPPEMFSDRQRLVLIMVRRDPNVLGNIASLTLSVLDSKQETFIYQSDIDDFLANYGADGAASAKRRVVLKPIKGGFKDASGDGSRDQNEK</sequence>
<proteinExistence type="predicted"/>
<reference evidence="1 2" key="1">
    <citation type="submission" date="2018-08" db="EMBL/GenBank/DDBJ databases">
        <title>Genome sequencing of Agrobacterium vitis strain ICMP 10754.</title>
        <authorList>
            <person name="Visnovsky S.B."/>
            <person name="Pitman A.R."/>
        </authorList>
    </citation>
    <scope>NUCLEOTIDE SEQUENCE [LARGE SCALE GENOMIC DNA]</scope>
    <source>
        <strain evidence="1 2">ICMP 10754</strain>
    </source>
</reference>
<protein>
    <submittedName>
        <fullName evidence="1">Uncharacterized protein</fullName>
    </submittedName>
</protein>
<dbReference type="GeneID" id="60684832"/>
<dbReference type="Proteomes" id="UP000436911">
    <property type="component" value="Unassembled WGS sequence"/>
</dbReference>
<accession>A0A368NGG6</accession>
<dbReference type="RefSeq" id="WP_060717694.1">
    <property type="nucleotide sequence ID" value="NZ_CP055265.1"/>
</dbReference>
<name>A0A368NGG6_AGRVI</name>
<comment type="caution">
    <text evidence="1">The sequence shown here is derived from an EMBL/GenBank/DDBJ whole genome shotgun (WGS) entry which is preliminary data.</text>
</comment>
<dbReference type="EMBL" id="QUSG01000008">
    <property type="protein sequence ID" value="KAA3525954.1"/>
    <property type="molecule type" value="Genomic_DNA"/>
</dbReference>
<gene>
    <name evidence="1" type="ORF">DXT89_15505</name>
</gene>
<organism evidence="1 2">
    <name type="scientific">Agrobacterium vitis</name>
    <name type="common">Rhizobium vitis</name>
    <dbReference type="NCBI Taxonomy" id="373"/>
    <lineage>
        <taxon>Bacteria</taxon>
        <taxon>Pseudomonadati</taxon>
        <taxon>Pseudomonadota</taxon>
        <taxon>Alphaproteobacteria</taxon>
        <taxon>Hyphomicrobiales</taxon>
        <taxon>Rhizobiaceae</taxon>
        <taxon>Rhizobium/Agrobacterium group</taxon>
        <taxon>Agrobacterium</taxon>
    </lineage>
</organism>